<sequence length="381" mass="42278">MIRKSKIILFVLTIALILSQVSAFAVDYTLEIAVNEVEETLKFSFDDLKAMPAEALIDEEYIYNSKTGEKTADVKGVSLKYLLKEKAEITFENGQVLFEASDGYPIDPQSLEDIFNDELKYVIAYEVNGEAIDNDENADTEDITIYRKVKEEGEFGTVYKLINKIIVTEEDASAAEETVEEESAEIEDPADTDVEKVFNDITEEYKFAEAAIYELANKGIIDGMGDGLYAPQNPFTREQFCKIIVEALGYETKEYQGAFSDVTADRWSSVYVQAAVDNGLFVGNTDGTFLPEKIISRQEMAAVAARAAVASGKVAQEKLDKFVMEKSGYSDKDTVADWAGSSVAWLEAEKVFEGVAVENFEPAKDVNRAEAALVVFNTLFK</sequence>
<proteinExistence type="predicted"/>
<keyword evidence="4" id="KW-1185">Reference proteome</keyword>
<dbReference type="Proteomes" id="UP000611629">
    <property type="component" value="Unassembled WGS sequence"/>
</dbReference>
<dbReference type="PROSITE" id="PS51272">
    <property type="entry name" value="SLH"/>
    <property type="match status" value="3"/>
</dbReference>
<evidence type="ECO:0000256" key="1">
    <source>
        <dbReference type="SAM" id="SignalP"/>
    </source>
</evidence>
<evidence type="ECO:0000313" key="4">
    <source>
        <dbReference type="Proteomes" id="UP000611629"/>
    </source>
</evidence>
<evidence type="ECO:0000313" key="3">
    <source>
        <dbReference type="EMBL" id="NYB74420.1"/>
    </source>
</evidence>
<dbReference type="Pfam" id="PF00395">
    <property type="entry name" value="SLH"/>
    <property type="match status" value="3"/>
</dbReference>
<evidence type="ECO:0000259" key="2">
    <source>
        <dbReference type="PROSITE" id="PS51272"/>
    </source>
</evidence>
<dbReference type="InterPro" id="IPR001119">
    <property type="entry name" value="SLH_dom"/>
</dbReference>
<dbReference type="InterPro" id="IPR051465">
    <property type="entry name" value="Cell_Envelope_Struct_Comp"/>
</dbReference>
<organism evidence="3 4">
    <name type="scientific">Sedimentibacter hydroxybenzoicus DSM 7310</name>
    <dbReference type="NCBI Taxonomy" id="1123245"/>
    <lineage>
        <taxon>Bacteria</taxon>
        <taxon>Bacillati</taxon>
        <taxon>Bacillota</taxon>
        <taxon>Tissierellia</taxon>
        <taxon>Sedimentibacter</taxon>
    </lineage>
</organism>
<dbReference type="RefSeq" id="WP_179238112.1">
    <property type="nucleotide sequence ID" value="NZ_JACBNQ010000009.1"/>
</dbReference>
<dbReference type="PANTHER" id="PTHR43308:SF5">
    <property type="entry name" value="S-LAYER PROTEIN _ PEPTIDOGLYCAN ENDO-BETA-N-ACETYLGLUCOSAMINIDASE"/>
    <property type="match status" value="1"/>
</dbReference>
<dbReference type="SUPFAM" id="SSF56524">
    <property type="entry name" value="Oxidoreductase molybdopterin-binding domain"/>
    <property type="match status" value="1"/>
</dbReference>
<protein>
    <submittedName>
        <fullName evidence="3">S-layer homology domain-containing protein</fullName>
    </submittedName>
</protein>
<feature type="chain" id="PRO_5037271249" evidence="1">
    <location>
        <begin position="26"/>
        <end position="381"/>
    </location>
</feature>
<comment type="caution">
    <text evidence="3">The sequence shown here is derived from an EMBL/GenBank/DDBJ whole genome shotgun (WGS) entry which is preliminary data.</text>
</comment>
<dbReference type="PANTHER" id="PTHR43308">
    <property type="entry name" value="OUTER MEMBRANE PROTEIN ALPHA-RELATED"/>
    <property type="match status" value="1"/>
</dbReference>
<dbReference type="EMBL" id="JACBNQ010000009">
    <property type="protein sequence ID" value="NYB74420.1"/>
    <property type="molecule type" value="Genomic_DNA"/>
</dbReference>
<feature type="domain" description="SLH" evidence="2">
    <location>
        <begin position="255"/>
        <end position="318"/>
    </location>
</feature>
<feature type="domain" description="SLH" evidence="2">
    <location>
        <begin position="195"/>
        <end position="254"/>
    </location>
</feature>
<feature type="domain" description="SLH" evidence="2">
    <location>
        <begin position="326"/>
        <end position="381"/>
    </location>
</feature>
<reference evidence="3" key="1">
    <citation type="submission" date="2020-07" db="EMBL/GenBank/DDBJ databases">
        <title>Genomic analysis of a strain of Sedimentibacter Hydroxybenzoicus DSM7310.</title>
        <authorList>
            <person name="Ma S."/>
        </authorList>
    </citation>
    <scope>NUCLEOTIDE SEQUENCE</scope>
    <source>
        <strain evidence="3">DSM 7310</strain>
    </source>
</reference>
<dbReference type="AlphaFoldDB" id="A0A974BKN7"/>
<keyword evidence="1" id="KW-0732">Signal</keyword>
<gene>
    <name evidence="3" type="ORF">HZF24_09765</name>
</gene>
<accession>A0A974BKN7</accession>
<dbReference type="Gene3D" id="3.90.420.10">
    <property type="entry name" value="Oxidoreductase, molybdopterin-binding domain"/>
    <property type="match status" value="1"/>
</dbReference>
<dbReference type="InterPro" id="IPR036374">
    <property type="entry name" value="OxRdtase_Mopterin-bd_sf"/>
</dbReference>
<name>A0A974BKN7_SEDHY</name>
<feature type="signal peptide" evidence="1">
    <location>
        <begin position="1"/>
        <end position="25"/>
    </location>
</feature>